<feature type="region of interest" description="Disordered" evidence="1">
    <location>
        <begin position="98"/>
        <end position="132"/>
    </location>
</feature>
<accession>A0A7J8IMV8</accession>
<gene>
    <name evidence="2" type="ORF">HJG63_010674</name>
</gene>
<sequence>MEEEEARHYFPGSALQAGSGISEPAGKTVPLVGNTPARLRVAGEGRPTPGMGRGALYLGGGGSGRGLKRWGEEEEVGWRARGQTGITYSVPAAWAAASSGLGPRGEAGPGARSAAAAGGGGSVVGAYDGLPK</sequence>
<evidence type="ECO:0000256" key="1">
    <source>
        <dbReference type="SAM" id="MobiDB-lite"/>
    </source>
</evidence>
<dbReference type="AlphaFoldDB" id="A0A7J8IMV8"/>
<comment type="caution">
    <text evidence="2">The sequence shown here is derived from an EMBL/GenBank/DDBJ whole genome shotgun (WGS) entry which is preliminary data.</text>
</comment>
<organism evidence="2 3">
    <name type="scientific">Rousettus aegyptiacus</name>
    <name type="common">Egyptian fruit bat</name>
    <name type="synonym">Pteropus aegyptiacus</name>
    <dbReference type="NCBI Taxonomy" id="9407"/>
    <lineage>
        <taxon>Eukaryota</taxon>
        <taxon>Metazoa</taxon>
        <taxon>Chordata</taxon>
        <taxon>Craniata</taxon>
        <taxon>Vertebrata</taxon>
        <taxon>Euteleostomi</taxon>
        <taxon>Mammalia</taxon>
        <taxon>Eutheria</taxon>
        <taxon>Laurasiatheria</taxon>
        <taxon>Chiroptera</taxon>
        <taxon>Yinpterochiroptera</taxon>
        <taxon>Pteropodoidea</taxon>
        <taxon>Pteropodidae</taxon>
        <taxon>Rousettinae</taxon>
        <taxon>Rousettus</taxon>
    </lineage>
</organism>
<proteinExistence type="predicted"/>
<reference evidence="2 3" key="1">
    <citation type="journal article" date="2020" name="Nature">
        <title>Six reference-quality genomes reveal evolution of bat adaptations.</title>
        <authorList>
            <person name="Jebb D."/>
            <person name="Huang Z."/>
            <person name="Pippel M."/>
            <person name="Hughes G.M."/>
            <person name="Lavrichenko K."/>
            <person name="Devanna P."/>
            <person name="Winkler S."/>
            <person name="Jermiin L.S."/>
            <person name="Skirmuntt E.C."/>
            <person name="Katzourakis A."/>
            <person name="Burkitt-Gray L."/>
            <person name="Ray D.A."/>
            <person name="Sullivan K.A.M."/>
            <person name="Roscito J.G."/>
            <person name="Kirilenko B.M."/>
            <person name="Davalos L.M."/>
            <person name="Corthals A.P."/>
            <person name="Power M.L."/>
            <person name="Jones G."/>
            <person name="Ransome R.D."/>
            <person name="Dechmann D.K.N."/>
            <person name="Locatelli A.G."/>
            <person name="Puechmaille S.J."/>
            <person name="Fedrigo O."/>
            <person name="Jarvis E.D."/>
            <person name="Hiller M."/>
            <person name="Vernes S.C."/>
            <person name="Myers E.W."/>
            <person name="Teeling E.C."/>
        </authorList>
    </citation>
    <scope>NUCLEOTIDE SEQUENCE [LARGE SCALE GENOMIC DNA]</scope>
    <source>
        <strain evidence="2">MRouAeg1</strain>
        <tissue evidence="2">Muscle</tissue>
    </source>
</reference>
<protein>
    <submittedName>
        <fullName evidence="2">Uncharacterized protein</fullName>
    </submittedName>
</protein>
<dbReference type="Proteomes" id="UP000593571">
    <property type="component" value="Unassembled WGS sequence"/>
</dbReference>
<keyword evidence="3" id="KW-1185">Reference proteome</keyword>
<dbReference type="EMBL" id="JACASE010000003">
    <property type="protein sequence ID" value="KAF6485495.1"/>
    <property type="molecule type" value="Genomic_DNA"/>
</dbReference>
<name>A0A7J8IMV8_ROUAE</name>
<evidence type="ECO:0000313" key="2">
    <source>
        <dbReference type="EMBL" id="KAF6485495.1"/>
    </source>
</evidence>
<feature type="region of interest" description="Disordered" evidence="1">
    <location>
        <begin position="1"/>
        <end position="32"/>
    </location>
</feature>
<evidence type="ECO:0000313" key="3">
    <source>
        <dbReference type="Proteomes" id="UP000593571"/>
    </source>
</evidence>